<evidence type="ECO:0000259" key="9">
    <source>
        <dbReference type="Pfam" id="PF14537"/>
    </source>
</evidence>
<gene>
    <name evidence="10" type="ORF">HGMM_OP4C628</name>
</gene>
<evidence type="ECO:0000256" key="4">
    <source>
        <dbReference type="ARBA" id="ARBA00022723"/>
    </source>
</evidence>
<dbReference type="PANTHER" id="PTHR35038:SF8">
    <property type="entry name" value="C-TYPE POLYHEME CYTOCHROME OMCC"/>
    <property type="match status" value="1"/>
</dbReference>
<keyword evidence="7" id="KW-0408">Iron</keyword>
<evidence type="ECO:0000256" key="2">
    <source>
        <dbReference type="ARBA" id="ARBA00022448"/>
    </source>
</evidence>
<dbReference type="Pfam" id="PF14537">
    <property type="entry name" value="Cytochrom_c3_2"/>
    <property type="match status" value="1"/>
</dbReference>
<keyword evidence="2" id="KW-0813">Transport</keyword>
<evidence type="ECO:0000256" key="7">
    <source>
        <dbReference type="ARBA" id="ARBA00023004"/>
    </source>
</evidence>
<evidence type="ECO:0000259" key="8">
    <source>
        <dbReference type="Pfam" id="PF13435"/>
    </source>
</evidence>
<dbReference type="InterPro" id="IPR051829">
    <property type="entry name" value="Multiheme_Cytochr_ET"/>
</dbReference>
<accession>H5STZ2</accession>
<dbReference type="InterPro" id="IPR036280">
    <property type="entry name" value="Multihaem_cyt_sf"/>
</dbReference>
<evidence type="ECO:0000313" key="10">
    <source>
        <dbReference type="EMBL" id="BAL59992.1"/>
    </source>
</evidence>
<proteinExistence type="predicted"/>
<organism evidence="10">
    <name type="scientific">Acetithermum autotrophicum</name>
    <dbReference type="NCBI Taxonomy" id="1446466"/>
    <lineage>
        <taxon>Bacteria</taxon>
        <taxon>Candidatus Bipolaricaulota</taxon>
        <taxon>Candidatus Acetithermum</taxon>
    </lineage>
</organism>
<dbReference type="Gene3D" id="1.10.3820.10">
    <property type="entry name" value="Di-heme elbow motif domain"/>
    <property type="match status" value="1"/>
</dbReference>
<evidence type="ECO:0000256" key="3">
    <source>
        <dbReference type="ARBA" id="ARBA00022617"/>
    </source>
</evidence>
<evidence type="ECO:0000256" key="5">
    <source>
        <dbReference type="ARBA" id="ARBA00022729"/>
    </source>
</evidence>
<keyword evidence="3" id="KW-0349">Heme</keyword>
<dbReference type="InterPro" id="IPR012286">
    <property type="entry name" value="Tetrahaem_cytochrome"/>
</dbReference>
<dbReference type="PANTHER" id="PTHR35038">
    <property type="entry name" value="DISSIMILATORY SULFITE REDUCTASE SIRA"/>
    <property type="match status" value="1"/>
</dbReference>
<dbReference type="InterPro" id="IPR038266">
    <property type="entry name" value="NapC/NirT_cytc_sf"/>
</dbReference>
<dbReference type="SUPFAM" id="SSF48695">
    <property type="entry name" value="Multiheme cytochromes"/>
    <property type="match status" value="1"/>
</dbReference>
<dbReference type="EMBL" id="AP011803">
    <property type="protein sequence ID" value="BAL59992.1"/>
    <property type="molecule type" value="Genomic_DNA"/>
</dbReference>
<dbReference type="Gene3D" id="1.10.1130.10">
    <property type="entry name" value="Flavocytochrome C3, Chain A"/>
    <property type="match status" value="1"/>
</dbReference>
<dbReference type="InterPro" id="IPR023155">
    <property type="entry name" value="Cyt_c-552/4"/>
</dbReference>
<dbReference type="GO" id="GO:0030313">
    <property type="term" value="C:cell envelope"/>
    <property type="evidence" value="ECO:0007669"/>
    <property type="project" value="UniProtKB-SubCell"/>
</dbReference>
<keyword evidence="4" id="KW-0479">Metal-binding</keyword>
<protein>
    <submittedName>
        <fullName evidence="10">Hypothetical conserved protein</fullName>
    </submittedName>
</protein>
<comment type="subcellular location">
    <subcellularLocation>
        <location evidence="1">Cell envelope</location>
    </subcellularLocation>
</comment>
<evidence type="ECO:0000256" key="1">
    <source>
        <dbReference type="ARBA" id="ARBA00004196"/>
    </source>
</evidence>
<reference evidence="10" key="2">
    <citation type="journal article" date="2012" name="PLoS ONE">
        <title>A Deeply Branching Thermophilic Bacterium with an Ancient Acetyl-CoA Pathway Dominates a Subsurface Ecosystem.</title>
        <authorList>
            <person name="Takami H."/>
            <person name="Noguchi H."/>
            <person name="Takaki Y."/>
            <person name="Uchiyama I."/>
            <person name="Toyoda A."/>
            <person name="Nishi S."/>
            <person name="Chee G.-J."/>
            <person name="Arai W."/>
            <person name="Nunoura T."/>
            <person name="Itoh T."/>
            <person name="Hattori M."/>
            <person name="Takai K."/>
        </authorList>
    </citation>
    <scope>NUCLEOTIDE SEQUENCE</scope>
</reference>
<feature type="domain" description="Tetrahaem cytochrome" evidence="9">
    <location>
        <begin position="171"/>
        <end position="265"/>
    </location>
</feature>
<reference evidence="10" key="1">
    <citation type="journal article" date="2005" name="Environ. Microbiol.">
        <title>Genetic and functional properties of uncultivated thermophilic crenarchaeotes from a subsurface gold mine as revealed by analysis of genome fragments.</title>
        <authorList>
            <person name="Nunoura T."/>
            <person name="Hirayama H."/>
            <person name="Takami H."/>
            <person name="Oida H."/>
            <person name="Nishi S."/>
            <person name="Shimamura S."/>
            <person name="Suzuki Y."/>
            <person name="Inagaki F."/>
            <person name="Takai K."/>
            <person name="Nealson K.H."/>
            <person name="Horikoshi K."/>
        </authorList>
    </citation>
    <scope>NUCLEOTIDE SEQUENCE</scope>
</reference>
<feature type="domain" description="Cytochrome c-552/4" evidence="8">
    <location>
        <begin position="46"/>
        <end position="75"/>
    </location>
</feature>
<dbReference type="GO" id="GO:0046872">
    <property type="term" value="F:metal ion binding"/>
    <property type="evidence" value="ECO:0007669"/>
    <property type="project" value="UniProtKB-KW"/>
</dbReference>
<dbReference type="Pfam" id="PF13435">
    <property type="entry name" value="Cytochrome_C554"/>
    <property type="match status" value="1"/>
</dbReference>
<sequence length="363" mass="39845">MRRRVLLGVLLVILLLGAVFGFKLVPSTELQTAFAQAGATYVGSEVCAACHKAIYDNFKATGHPYKLRTAEEARAAGLPKPSYVEWKDILFVIGGFKWKARYVDQNGYIITQSKDGSIKGKNQFNIETEQFVDYEAGKAKPYDCGSCHTTGYSKEGNQLGKPGLIGTWVFNGIQCEACHGPASQHVANGGDKTKIKIDRSAAACGTCHSRGTDMAVIPAKPPFIEHHEQYQELLQSPHKKLDCVTCHNPHKRARLDMPATCASCHVTQVADFQGSKHQQAGVRCESCHMPNLVKTAVQRGPFEADIPAHLFTINTDTKAKQFSDDGKFANGYVTWQYACLPCHSGRDEAWAAQYLKGVHKLGK</sequence>
<name>H5STZ2_ACEAU</name>
<keyword evidence="5" id="KW-0732">Signal</keyword>
<keyword evidence="6" id="KW-0249">Electron transport</keyword>
<dbReference type="AlphaFoldDB" id="H5STZ2"/>
<evidence type="ECO:0000256" key="6">
    <source>
        <dbReference type="ARBA" id="ARBA00022982"/>
    </source>
</evidence>
<dbReference type="CDD" id="cd08168">
    <property type="entry name" value="Cytochrom_C3"/>
    <property type="match status" value="1"/>
</dbReference>